<dbReference type="EMBL" id="BQKA01000006">
    <property type="protein sequence ID" value="GJM49356.1"/>
    <property type="molecule type" value="Genomic_DNA"/>
</dbReference>
<feature type="chain" id="PRO_5044011318" description="Outer membrane protein beta-barrel domain-containing protein" evidence="1">
    <location>
        <begin position="19"/>
        <end position="149"/>
    </location>
</feature>
<dbReference type="AlphaFoldDB" id="A0AAV5AVE6"/>
<dbReference type="Proteomes" id="UP001207736">
    <property type="component" value="Unassembled WGS sequence"/>
</dbReference>
<evidence type="ECO:0000313" key="4">
    <source>
        <dbReference type="Proteomes" id="UP001207736"/>
    </source>
</evidence>
<dbReference type="Proteomes" id="UP001208692">
    <property type="component" value="Unassembled WGS sequence"/>
</dbReference>
<name>A0AAV5AVE6_9FLAO</name>
<evidence type="ECO:0000313" key="3">
    <source>
        <dbReference type="EMBL" id="GJM52507.1"/>
    </source>
</evidence>
<keyword evidence="1" id="KW-0732">Signal</keyword>
<evidence type="ECO:0008006" key="6">
    <source>
        <dbReference type="Google" id="ProtNLM"/>
    </source>
</evidence>
<evidence type="ECO:0000256" key="1">
    <source>
        <dbReference type="SAM" id="SignalP"/>
    </source>
</evidence>
<proteinExistence type="predicted"/>
<evidence type="ECO:0000313" key="5">
    <source>
        <dbReference type="Proteomes" id="UP001208692"/>
    </source>
</evidence>
<dbReference type="EMBL" id="BQKB01000013">
    <property type="protein sequence ID" value="GJM52507.1"/>
    <property type="molecule type" value="Genomic_DNA"/>
</dbReference>
<sequence length="149" mass="16747">MKIICILTSLFLLTSAQAQFLDRLAISTEYRYLGRHVGGLGFEYRLPQKDALTFNVGAKAFYTDIEGKGKVLPQFNIEYGLFLEGGVSVTPYAIEPQLQINALNVITLNTGYAIPIHPQKYFEGITFGAQINIAVRKDSKYYERLKIGF</sequence>
<organism evidence="2 4">
    <name type="scientific">Capnocytophaga catalasegens</name>
    <dbReference type="NCBI Taxonomy" id="1004260"/>
    <lineage>
        <taxon>Bacteria</taxon>
        <taxon>Pseudomonadati</taxon>
        <taxon>Bacteroidota</taxon>
        <taxon>Flavobacteriia</taxon>
        <taxon>Flavobacteriales</taxon>
        <taxon>Flavobacteriaceae</taxon>
        <taxon>Capnocytophaga</taxon>
    </lineage>
</organism>
<protein>
    <recommendedName>
        <fullName evidence="6">Outer membrane protein beta-barrel domain-containing protein</fullName>
    </recommendedName>
</protein>
<feature type="signal peptide" evidence="1">
    <location>
        <begin position="1"/>
        <end position="18"/>
    </location>
</feature>
<gene>
    <name evidence="2" type="ORF">RCZ15_03310</name>
    <name evidence="3" type="ORF">RCZ16_08240</name>
</gene>
<dbReference type="RefSeq" id="WP_264845945.1">
    <property type="nucleotide sequence ID" value="NZ_BPMA01000016.1"/>
</dbReference>
<comment type="caution">
    <text evidence="2">The sequence shown here is derived from an EMBL/GenBank/DDBJ whole genome shotgun (WGS) entry which is preliminary data.</text>
</comment>
<reference evidence="2 5" key="1">
    <citation type="submission" date="2021-11" db="EMBL/GenBank/DDBJ databases">
        <title>Draft genome sequence of Capnocytophaga sp. strain KC07075 isolated from cat oral cavity.</title>
        <authorList>
            <person name="Suzuki M."/>
            <person name="Imaoka K."/>
            <person name="Kimura M."/>
            <person name="Morikawa S."/>
            <person name="Maeda K."/>
        </authorList>
    </citation>
    <scope>NUCLEOTIDE SEQUENCE</scope>
    <source>
        <strain evidence="2">KC07075</strain>
        <strain evidence="3 5">KC07079</strain>
    </source>
</reference>
<accession>A0AAV5AVE6</accession>
<evidence type="ECO:0000313" key="2">
    <source>
        <dbReference type="EMBL" id="GJM49356.1"/>
    </source>
</evidence>
<keyword evidence="5" id="KW-1185">Reference proteome</keyword>